<dbReference type="AlphaFoldDB" id="A0A2B1KCU0"/>
<accession>A0A2B1KCU0</accession>
<feature type="transmembrane region" description="Helical" evidence="1">
    <location>
        <begin position="6"/>
        <end position="23"/>
    </location>
</feature>
<organism evidence="2 3">
    <name type="scientific">Bacillus cereus</name>
    <dbReference type="NCBI Taxonomy" id="1396"/>
    <lineage>
        <taxon>Bacteria</taxon>
        <taxon>Bacillati</taxon>
        <taxon>Bacillota</taxon>
        <taxon>Bacilli</taxon>
        <taxon>Bacillales</taxon>
        <taxon>Bacillaceae</taxon>
        <taxon>Bacillus</taxon>
        <taxon>Bacillus cereus group</taxon>
    </lineage>
</organism>
<reference evidence="2 3" key="1">
    <citation type="submission" date="2017-09" db="EMBL/GenBank/DDBJ databases">
        <title>Large-scale bioinformatics analysis of Bacillus genomes uncovers conserved roles of natural products in bacterial physiology.</title>
        <authorList>
            <consortium name="Agbiome Team Llc"/>
            <person name="Bleich R.M."/>
            <person name="Grubbs K.J."/>
            <person name="Santa Maria K.C."/>
            <person name="Allen S.E."/>
            <person name="Farag S."/>
            <person name="Shank E.A."/>
            <person name="Bowers A."/>
        </authorList>
    </citation>
    <scope>NUCLEOTIDE SEQUENCE [LARGE SCALE GENOMIC DNA]</scope>
    <source>
        <strain evidence="2 3">AFS076905</strain>
    </source>
</reference>
<feature type="transmembrane region" description="Helical" evidence="1">
    <location>
        <begin position="28"/>
        <end position="48"/>
    </location>
</feature>
<dbReference type="RefSeq" id="WP_098540996.1">
    <property type="nucleotide sequence ID" value="NZ_NUYN01000028.1"/>
</dbReference>
<protein>
    <submittedName>
        <fullName evidence="2">Uncharacterized protein</fullName>
    </submittedName>
</protein>
<gene>
    <name evidence="2" type="ORF">COJ50_18710</name>
</gene>
<keyword evidence="1" id="KW-0812">Transmembrane</keyword>
<evidence type="ECO:0000256" key="1">
    <source>
        <dbReference type="SAM" id="Phobius"/>
    </source>
</evidence>
<evidence type="ECO:0000313" key="3">
    <source>
        <dbReference type="Proteomes" id="UP000225182"/>
    </source>
</evidence>
<dbReference type="Proteomes" id="UP000225182">
    <property type="component" value="Unassembled WGS sequence"/>
</dbReference>
<keyword evidence="1" id="KW-1133">Transmembrane helix</keyword>
<comment type="caution">
    <text evidence="2">The sequence shown here is derived from an EMBL/GenBank/DDBJ whole genome shotgun (WGS) entry which is preliminary data.</text>
</comment>
<name>A0A2B1KCU0_BACCE</name>
<evidence type="ECO:0000313" key="2">
    <source>
        <dbReference type="EMBL" id="PFN21916.1"/>
    </source>
</evidence>
<dbReference type="EMBL" id="NUYN01000028">
    <property type="protein sequence ID" value="PFN21916.1"/>
    <property type="molecule type" value="Genomic_DNA"/>
</dbReference>
<sequence>MLIYAVSALLLIFGFVIILKKSFICHHYICNLIIYFCVQMTTAAYIYKQISLEKMIFIVCVLLVITFIVYAPLKIIGFVTKHYTVFNITSNRMRALMEEGLIEENIEFTVDKTKTNIYLCESPIKVQILNRPLHTTTIIFKKCTDEMASKLREIIEEKIKKEERTFPLSGVLLFVLGIIIFFLK</sequence>
<keyword evidence="1" id="KW-0472">Membrane</keyword>
<feature type="transmembrane region" description="Helical" evidence="1">
    <location>
        <begin position="165"/>
        <end position="183"/>
    </location>
</feature>
<proteinExistence type="predicted"/>
<feature type="transmembrane region" description="Helical" evidence="1">
    <location>
        <begin position="54"/>
        <end position="73"/>
    </location>
</feature>